<dbReference type="PANTHER" id="PTHR11877">
    <property type="entry name" value="HYDROXYMETHYLGLUTARYL-COA SYNTHASE"/>
    <property type="match status" value="1"/>
</dbReference>
<dbReference type="CDD" id="cd00831">
    <property type="entry name" value="CHS_like"/>
    <property type="match status" value="1"/>
</dbReference>
<dbReference type="PANTHER" id="PTHR11877:SF46">
    <property type="entry name" value="TYPE III POLYKETIDE SYNTHASE A"/>
    <property type="match status" value="1"/>
</dbReference>
<feature type="domain" description="Chalcone/stilbene synthase N-terminal" evidence="4">
    <location>
        <begin position="33"/>
        <end position="247"/>
    </location>
</feature>
<dbReference type="Gene3D" id="3.40.47.10">
    <property type="match status" value="2"/>
</dbReference>
<feature type="active site" description="Acyl-thioester intermediate" evidence="3">
    <location>
        <position position="186"/>
    </location>
</feature>
<comment type="caution">
    <text evidence="6">The sequence shown here is derived from an EMBL/GenBank/DDBJ whole genome shotgun (WGS) entry which is preliminary data.</text>
</comment>
<dbReference type="RefSeq" id="WP_146579774.1">
    <property type="nucleotide sequence ID" value="NZ_SJPM01000010.1"/>
</dbReference>
<dbReference type="InterPro" id="IPR001099">
    <property type="entry name" value="Chalcone/stilbene_synt_N"/>
</dbReference>
<proteinExistence type="inferred from homology"/>
<organism evidence="6 7">
    <name type="scientific">Neorhodopirellula pilleata</name>
    <dbReference type="NCBI Taxonomy" id="2714738"/>
    <lineage>
        <taxon>Bacteria</taxon>
        <taxon>Pseudomonadati</taxon>
        <taxon>Planctomycetota</taxon>
        <taxon>Planctomycetia</taxon>
        <taxon>Pirellulales</taxon>
        <taxon>Pirellulaceae</taxon>
        <taxon>Neorhodopirellula</taxon>
    </lineage>
</organism>
<keyword evidence="7" id="KW-1185">Reference proteome</keyword>
<comment type="similarity">
    <text evidence="1">Belongs to the thiolase-like superfamily. Chalcone/stilbene synthases family.</text>
</comment>
<dbReference type="Pfam" id="PF02797">
    <property type="entry name" value="Chal_sti_synt_C"/>
    <property type="match status" value="1"/>
</dbReference>
<gene>
    <name evidence="6" type="ORF">Pla100_43320</name>
</gene>
<protein>
    <submittedName>
        <fullName evidence="6">Alpha-pyrone synthesis polyketide synthase-like Pks11</fullName>
        <ecNumber evidence="6">2.3.1.-</ecNumber>
    </submittedName>
</protein>
<reference evidence="6 7" key="1">
    <citation type="submission" date="2019-02" db="EMBL/GenBank/DDBJ databases">
        <title>Deep-cultivation of Planctomycetes and their phenomic and genomic characterization uncovers novel biology.</title>
        <authorList>
            <person name="Wiegand S."/>
            <person name="Jogler M."/>
            <person name="Boedeker C."/>
            <person name="Pinto D."/>
            <person name="Vollmers J."/>
            <person name="Rivas-Marin E."/>
            <person name="Kohn T."/>
            <person name="Peeters S.H."/>
            <person name="Heuer A."/>
            <person name="Rast P."/>
            <person name="Oberbeckmann S."/>
            <person name="Bunk B."/>
            <person name="Jeske O."/>
            <person name="Meyerdierks A."/>
            <person name="Storesund J.E."/>
            <person name="Kallscheuer N."/>
            <person name="Luecker S."/>
            <person name="Lage O.M."/>
            <person name="Pohl T."/>
            <person name="Merkel B.J."/>
            <person name="Hornburger P."/>
            <person name="Mueller R.-W."/>
            <person name="Bruemmer F."/>
            <person name="Labrenz M."/>
            <person name="Spormann A.M."/>
            <person name="Op Den Camp H."/>
            <person name="Overmann J."/>
            <person name="Amann R."/>
            <person name="Jetten M.S.M."/>
            <person name="Mascher T."/>
            <person name="Medema M.H."/>
            <person name="Devos D.P."/>
            <person name="Kaster A.-K."/>
            <person name="Ovreas L."/>
            <person name="Rohde M."/>
            <person name="Galperin M.Y."/>
            <person name="Jogler C."/>
        </authorList>
    </citation>
    <scope>NUCLEOTIDE SEQUENCE [LARGE SCALE GENOMIC DNA]</scope>
    <source>
        <strain evidence="6 7">Pla100</strain>
    </source>
</reference>
<evidence type="ECO:0000256" key="1">
    <source>
        <dbReference type="ARBA" id="ARBA00005531"/>
    </source>
</evidence>
<evidence type="ECO:0000313" key="6">
    <source>
        <dbReference type="EMBL" id="TWT93016.1"/>
    </source>
</evidence>
<dbReference type="InterPro" id="IPR011141">
    <property type="entry name" value="Polyketide_synthase_type-III"/>
</dbReference>
<keyword evidence="2 6" id="KW-0808">Transferase</keyword>
<dbReference type="AlphaFoldDB" id="A0A5C6A0S0"/>
<dbReference type="GO" id="GO:0030639">
    <property type="term" value="P:polyketide biosynthetic process"/>
    <property type="evidence" value="ECO:0007669"/>
    <property type="project" value="TreeGrafter"/>
</dbReference>
<dbReference type="OrthoDB" id="9786288at2"/>
<accession>A0A5C6A0S0</accession>
<dbReference type="SUPFAM" id="SSF53901">
    <property type="entry name" value="Thiolase-like"/>
    <property type="match status" value="2"/>
</dbReference>
<evidence type="ECO:0000256" key="2">
    <source>
        <dbReference type="ARBA" id="ARBA00022679"/>
    </source>
</evidence>
<sequence>MTPPDSILSPPSASSLGASSVAARRVSSRNLSAKLLAIESVVPPYTADVDLATAAAQAMSCGNDKEAEMVAKLYRRTGVQTRGSVLLERDGTTGHLGQSFYPHASESSHGPTTAQRNERFAVDGPRLAVAAGHAAIRSSGCLPSDITHLITVTCTGFYSPGIDIELIESLDLPVTTERIQIGFMGCHALINAMRTARGLTSADRHACVLIVSVELCSLHYQYGYNAQRIVSGSLFADGASGAIVVGSEYESTHDLVDPDSSDTPAQIVATGSCLIPGSRDAMTWTIGDHGFVMTLSASVPALIEEHLHAYLSQWLAKQGESIESIGGWAVHPGGTRILTAVQTALGLSDEHLEISREVLRQHGNMSSATLGAVLQRFGKHSIPRPWLMLGFGPGLEIEVALLR</sequence>
<dbReference type="Proteomes" id="UP000316213">
    <property type="component" value="Unassembled WGS sequence"/>
</dbReference>
<dbReference type="InterPro" id="IPR012328">
    <property type="entry name" value="Chalcone/stilbene_synt_C"/>
</dbReference>
<dbReference type="EMBL" id="SJPM01000010">
    <property type="protein sequence ID" value="TWT93016.1"/>
    <property type="molecule type" value="Genomic_DNA"/>
</dbReference>
<dbReference type="PIRSF" id="PIRSF000451">
    <property type="entry name" value="PKS_III"/>
    <property type="match status" value="1"/>
</dbReference>
<evidence type="ECO:0000313" key="7">
    <source>
        <dbReference type="Proteomes" id="UP000316213"/>
    </source>
</evidence>
<evidence type="ECO:0000259" key="5">
    <source>
        <dbReference type="Pfam" id="PF02797"/>
    </source>
</evidence>
<dbReference type="InterPro" id="IPR016039">
    <property type="entry name" value="Thiolase-like"/>
</dbReference>
<evidence type="ECO:0000259" key="4">
    <source>
        <dbReference type="Pfam" id="PF00195"/>
    </source>
</evidence>
<feature type="domain" description="Chalcone/stilbene synthase C-terminal" evidence="5">
    <location>
        <begin position="268"/>
        <end position="403"/>
    </location>
</feature>
<evidence type="ECO:0000256" key="3">
    <source>
        <dbReference type="PIRSR" id="PIRSR000451-1"/>
    </source>
</evidence>
<dbReference type="Pfam" id="PF00195">
    <property type="entry name" value="Chal_sti_synt_N"/>
    <property type="match status" value="1"/>
</dbReference>
<dbReference type="GO" id="GO:0016747">
    <property type="term" value="F:acyltransferase activity, transferring groups other than amino-acyl groups"/>
    <property type="evidence" value="ECO:0007669"/>
    <property type="project" value="InterPro"/>
</dbReference>
<keyword evidence="6" id="KW-0012">Acyltransferase</keyword>
<name>A0A5C6A0S0_9BACT</name>
<dbReference type="EC" id="2.3.1.-" evidence="6"/>